<dbReference type="InterPro" id="IPR050155">
    <property type="entry name" value="HAD-like_hydrolase_sf"/>
</dbReference>
<dbReference type="NCBIfam" id="TIGR01549">
    <property type="entry name" value="HAD-SF-IA-v1"/>
    <property type="match status" value="1"/>
</dbReference>
<evidence type="ECO:0000256" key="2">
    <source>
        <dbReference type="ARBA" id="ARBA00001946"/>
    </source>
</evidence>
<keyword evidence="7 10" id="KW-0378">Hydrolase</keyword>
<feature type="binding site" evidence="10">
    <location>
        <position position="17"/>
    </location>
    <ligand>
        <name>Mg(2+)</name>
        <dbReference type="ChEBI" id="CHEBI:18420"/>
    </ligand>
</feature>
<evidence type="ECO:0000256" key="4">
    <source>
        <dbReference type="ARBA" id="ARBA00006171"/>
    </source>
</evidence>
<dbReference type="InterPro" id="IPR006439">
    <property type="entry name" value="HAD-SF_hydro_IA"/>
</dbReference>
<dbReference type="Gene3D" id="3.40.50.1000">
    <property type="entry name" value="HAD superfamily/HAD-like"/>
    <property type="match status" value="1"/>
</dbReference>
<dbReference type="InterPro" id="IPR041492">
    <property type="entry name" value="HAD_2"/>
</dbReference>
<gene>
    <name evidence="11" type="primary">gph</name>
    <name evidence="11" type="ORF">H0I76_11845</name>
</gene>
<keyword evidence="6 10" id="KW-0479">Metal-binding</keyword>
<dbReference type="InterPro" id="IPR036412">
    <property type="entry name" value="HAD-like_sf"/>
</dbReference>
<dbReference type="SFLD" id="SFLDS00003">
    <property type="entry name" value="Haloacid_Dehalogenase"/>
    <property type="match status" value="1"/>
</dbReference>
<sequence length="229" mass="23909">MSLPLAKMPRAVIFDLDGTLVDSARDLHAAANVMLARLGRDRLELGQITKFVGNGIPKLVERCLTATGGSDGAVLDHALARFFDAYNAAPSAHTVPYPGVLASLDALAEAGCVLGVCTNKAEGPTVQILEALGMASKFSAVVGGDTLDAMKPDPAPLLLCLDRLNTPAADALFVGDSEIDAATARAAGLPFALFTRGYRKSPVESFETAFAFDEFSRLAPFVLGTTRAA</sequence>
<evidence type="ECO:0000313" key="11">
    <source>
        <dbReference type="EMBL" id="MBK0399885.1"/>
    </source>
</evidence>
<organism evidence="11 12">
    <name type="scientific">Thermohalobaculum xanthum</name>
    <dbReference type="NCBI Taxonomy" id="2753746"/>
    <lineage>
        <taxon>Bacteria</taxon>
        <taxon>Pseudomonadati</taxon>
        <taxon>Pseudomonadota</taxon>
        <taxon>Alphaproteobacteria</taxon>
        <taxon>Rhodobacterales</taxon>
        <taxon>Paracoccaceae</taxon>
        <taxon>Thermohalobaculum</taxon>
    </lineage>
</organism>
<dbReference type="EMBL" id="JAEHHL010000007">
    <property type="protein sequence ID" value="MBK0399885.1"/>
    <property type="molecule type" value="Genomic_DNA"/>
</dbReference>
<dbReference type="Proteomes" id="UP000655420">
    <property type="component" value="Unassembled WGS sequence"/>
</dbReference>
<accession>A0A8J7M8T5</accession>
<evidence type="ECO:0000256" key="10">
    <source>
        <dbReference type="HAMAP-Rule" id="MF_00495"/>
    </source>
</evidence>
<dbReference type="InterPro" id="IPR023214">
    <property type="entry name" value="HAD_sf"/>
</dbReference>
<keyword evidence="9 10" id="KW-0119">Carbohydrate metabolism</keyword>
<dbReference type="RefSeq" id="WP_200610098.1">
    <property type="nucleotide sequence ID" value="NZ_JAEHHL010000007.1"/>
</dbReference>
<dbReference type="GO" id="GO:0006281">
    <property type="term" value="P:DNA repair"/>
    <property type="evidence" value="ECO:0007669"/>
    <property type="project" value="TreeGrafter"/>
</dbReference>
<dbReference type="GO" id="GO:0005975">
    <property type="term" value="P:carbohydrate metabolic process"/>
    <property type="evidence" value="ECO:0007669"/>
    <property type="project" value="InterPro"/>
</dbReference>
<reference evidence="11" key="1">
    <citation type="submission" date="2020-12" db="EMBL/GenBank/DDBJ databases">
        <title>Bacterial taxonomy.</title>
        <authorList>
            <person name="Pan X."/>
        </authorList>
    </citation>
    <scope>NUCLEOTIDE SEQUENCE</scope>
    <source>
        <strain evidence="11">M0105</strain>
    </source>
</reference>
<dbReference type="GO" id="GO:0005829">
    <property type="term" value="C:cytosol"/>
    <property type="evidence" value="ECO:0007669"/>
    <property type="project" value="TreeGrafter"/>
</dbReference>
<dbReference type="Pfam" id="PF13419">
    <property type="entry name" value="HAD_2"/>
    <property type="match status" value="1"/>
</dbReference>
<dbReference type="PANTHER" id="PTHR43434">
    <property type="entry name" value="PHOSPHOGLYCOLATE PHOSPHATASE"/>
    <property type="match status" value="1"/>
</dbReference>
<evidence type="ECO:0000256" key="6">
    <source>
        <dbReference type="ARBA" id="ARBA00022723"/>
    </source>
</evidence>
<evidence type="ECO:0000256" key="7">
    <source>
        <dbReference type="ARBA" id="ARBA00022801"/>
    </source>
</evidence>
<dbReference type="GO" id="GO:0008967">
    <property type="term" value="F:phosphoglycolate phosphatase activity"/>
    <property type="evidence" value="ECO:0007669"/>
    <property type="project" value="UniProtKB-UniRule"/>
</dbReference>
<dbReference type="SFLD" id="SFLDG01135">
    <property type="entry name" value="C1.5.6:_HAD__Beta-PGM__Phospha"/>
    <property type="match status" value="1"/>
</dbReference>
<dbReference type="SUPFAM" id="SSF56784">
    <property type="entry name" value="HAD-like"/>
    <property type="match status" value="1"/>
</dbReference>
<evidence type="ECO:0000313" key="12">
    <source>
        <dbReference type="Proteomes" id="UP000655420"/>
    </source>
</evidence>
<feature type="binding site" evidence="10">
    <location>
        <position position="15"/>
    </location>
    <ligand>
        <name>Mg(2+)</name>
        <dbReference type="ChEBI" id="CHEBI:18420"/>
    </ligand>
</feature>
<dbReference type="PANTHER" id="PTHR43434:SF1">
    <property type="entry name" value="PHOSPHOGLYCOLATE PHOSPHATASE"/>
    <property type="match status" value="1"/>
</dbReference>
<dbReference type="GO" id="GO:0046872">
    <property type="term" value="F:metal ion binding"/>
    <property type="evidence" value="ECO:0007669"/>
    <property type="project" value="UniProtKB-KW"/>
</dbReference>
<keyword evidence="8 10" id="KW-0460">Magnesium</keyword>
<dbReference type="InterPro" id="IPR023198">
    <property type="entry name" value="PGP-like_dom2"/>
</dbReference>
<comment type="function">
    <text evidence="10">Specifically catalyzes the dephosphorylation of 2-phosphoglycolate. Is involved in the dissimilation of the intracellular 2-phosphoglycolate formed during the DNA repair of 3'-phosphoglycolate ends, a major class of DNA lesions induced by oxidative stress.</text>
</comment>
<proteinExistence type="inferred from homology"/>
<evidence type="ECO:0000256" key="3">
    <source>
        <dbReference type="ARBA" id="ARBA00004818"/>
    </source>
</evidence>
<dbReference type="HAMAP" id="MF_00495">
    <property type="entry name" value="GPH_hydrolase_bact"/>
    <property type="match status" value="1"/>
</dbReference>
<feature type="active site" description="Nucleophile" evidence="10">
    <location>
        <position position="15"/>
    </location>
</feature>
<dbReference type="InterPro" id="IPR037512">
    <property type="entry name" value="PGPase_prok"/>
</dbReference>
<dbReference type="AlphaFoldDB" id="A0A8J7M8T5"/>
<dbReference type="PRINTS" id="PR00413">
    <property type="entry name" value="HADHALOGNASE"/>
</dbReference>
<dbReference type="UniPathway" id="UPA00865">
    <property type="reaction ID" value="UER00834"/>
</dbReference>
<comment type="cofactor">
    <cofactor evidence="2 10">
        <name>Mg(2+)</name>
        <dbReference type="ChEBI" id="CHEBI:18420"/>
    </cofactor>
</comment>
<dbReference type="NCBIfam" id="TIGR01449">
    <property type="entry name" value="PGP_bact"/>
    <property type="match status" value="1"/>
</dbReference>
<comment type="similarity">
    <text evidence="4 10">Belongs to the HAD-like hydrolase superfamily. CbbY/CbbZ/Gph/YieH family.</text>
</comment>
<comment type="caution">
    <text evidence="11">The sequence shown here is derived from an EMBL/GenBank/DDBJ whole genome shotgun (WGS) entry which is preliminary data.</text>
</comment>
<comment type="pathway">
    <text evidence="3 10">Organic acid metabolism; glycolate biosynthesis; glycolate from 2-phosphoglycolate: step 1/1.</text>
</comment>
<protein>
    <recommendedName>
        <fullName evidence="5 10">Phosphoglycolate phosphatase</fullName>
        <shortName evidence="10">PGP</shortName>
        <shortName evidence="10">PGPase</shortName>
        <ecNumber evidence="5 10">3.1.3.18</ecNumber>
    </recommendedName>
</protein>
<feature type="binding site" evidence="10">
    <location>
        <position position="176"/>
    </location>
    <ligand>
        <name>Mg(2+)</name>
        <dbReference type="ChEBI" id="CHEBI:18420"/>
    </ligand>
</feature>
<dbReference type="EC" id="3.1.3.18" evidence="5 10"/>
<comment type="catalytic activity">
    <reaction evidence="1 10">
        <text>2-phosphoglycolate + H2O = glycolate + phosphate</text>
        <dbReference type="Rhea" id="RHEA:14369"/>
        <dbReference type="ChEBI" id="CHEBI:15377"/>
        <dbReference type="ChEBI" id="CHEBI:29805"/>
        <dbReference type="ChEBI" id="CHEBI:43474"/>
        <dbReference type="ChEBI" id="CHEBI:58033"/>
        <dbReference type="EC" id="3.1.3.18"/>
    </reaction>
</comment>
<evidence type="ECO:0000256" key="1">
    <source>
        <dbReference type="ARBA" id="ARBA00000830"/>
    </source>
</evidence>
<name>A0A8J7M8T5_9RHOB</name>
<dbReference type="SFLD" id="SFLDG01129">
    <property type="entry name" value="C1.5:_HAD__Beta-PGM__Phosphata"/>
    <property type="match status" value="1"/>
</dbReference>
<evidence type="ECO:0000256" key="5">
    <source>
        <dbReference type="ARBA" id="ARBA00013078"/>
    </source>
</evidence>
<evidence type="ECO:0000256" key="8">
    <source>
        <dbReference type="ARBA" id="ARBA00022842"/>
    </source>
</evidence>
<keyword evidence="12" id="KW-1185">Reference proteome</keyword>
<dbReference type="GO" id="GO:0046295">
    <property type="term" value="P:glycolate biosynthetic process"/>
    <property type="evidence" value="ECO:0007669"/>
    <property type="project" value="UniProtKB-UniRule"/>
</dbReference>
<evidence type="ECO:0000256" key="9">
    <source>
        <dbReference type="ARBA" id="ARBA00023277"/>
    </source>
</evidence>
<dbReference type="Gene3D" id="1.10.150.240">
    <property type="entry name" value="Putative phosphatase, domain 2"/>
    <property type="match status" value="1"/>
</dbReference>